<evidence type="ECO:0000256" key="1">
    <source>
        <dbReference type="SAM" id="Coils"/>
    </source>
</evidence>
<accession>A0A9Y2AGA1</accession>
<dbReference type="Pfam" id="PF00990">
    <property type="entry name" value="GGDEF"/>
    <property type="match status" value="1"/>
</dbReference>
<dbReference type="EMBL" id="CP120678">
    <property type="protein sequence ID" value="WIW71155.1"/>
    <property type="molecule type" value="Genomic_DNA"/>
</dbReference>
<reference evidence="4" key="1">
    <citation type="submission" date="2023-03" db="EMBL/GenBank/DDBJ databases">
        <title>Selenobaculum gbiensis gen. nov. sp. nov., a new bacterium isolated from the gut microbiota of IBD patient.</title>
        <authorList>
            <person name="Yeo S."/>
            <person name="Park H."/>
            <person name="Huh C.S."/>
        </authorList>
    </citation>
    <scope>NUCLEOTIDE SEQUENCE</scope>
    <source>
        <strain evidence="4">ICN-92133</strain>
    </source>
</reference>
<name>A0A9Y2AGA1_9FIRM</name>
<dbReference type="NCBIfam" id="TIGR00254">
    <property type="entry name" value="GGDEF"/>
    <property type="match status" value="1"/>
</dbReference>
<dbReference type="Proteomes" id="UP001243623">
    <property type="component" value="Chromosome"/>
</dbReference>
<dbReference type="SMART" id="SM00267">
    <property type="entry name" value="GGDEF"/>
    <property type="match status" value="1"/>
</dbReference>
<dbReference type="PANTHER" id="PTHR45138:SF9">
    <property type="entry name" value="DIGUANYLATE CYCLASE DGCM-RELATED"/>
    <property type="match status" value="1"/>
</dbReference>
<feature type="domain" description="HAMP" evidence="2">
    <location>
        <begin position="79"/>
        <end position="126"/>
    </location>
</feature>
<dbReference type="GO" id="GO:0052621">
    <property type="term" value="F:diguanylate cyclase activity"/>
    <property type="evidence" value="ECO:0007669"/>
    <property type="project" value="UniProtKB-EC"/>
</dbReference>
<dbReference type="InterPro" id="IPR003660">
    <property type="entry name" value="HAMP_dom"/>
</dbReference>
<dbReference type="Gene3D" id="3.30.450.20">
    <property type="entry name" value="PAS domain"/>
    <property type="match status" value="1"/>
</dbReference>
<sequence length="405" mass="47151">MSSSRDIQSLTEQLKNIILNKPLLTIEKVKSPKLDRIQEMVTYLGQCLSESNEFLQQLSIGNLEAKVPNRYNFLASGLKEIHAGLRHLSWQATQVAKGDYKQRVKFLGDFSTAFNSMIEQLEEREKRLKDKTVALEQSRNLLISIINGIEEWIVVIDKVEKKVIYSNQAVRCLGCDVKNNRNFCGYTCGVIEKLIDKMSKDENDVIELECEYNAKFVEAKAYPIEWNEVAACAYLIRDITNRKREQEEMENAVFKDELTGVYNRRYCMKLLSELQQGHKGFSVCFIDLDGLKYVNDNFGHHTGDRYIKFVAKEFFEHTRDSDRLCRIGGDEFIVLFPNCTPKKIRGKLAELYEKISHKDTEYPMSISYGLIYICKDNQLLPQEILAKADKKMYHWKNRKKNRKMI</sequence>
<dbReference type="PANTHER" id="PTHR45138">
    <property type="entry name" value="REGULATORY COMPONENTS OF SENSORY TRANSDUCTION SYSTEM"/>
    <property type="match status" value="1"/>
</dbReference>
<dbReference type="InterPro" id="IPR029787">
    <property type="entry name" value="Nucleotide_cyclase"/>
</dbReference>
<proteinExistence type="predicted"/>
<organism evidence="4 5">
    <name type="scientific">Selenobaculum gibii</name>
    <dbReference type="NCBI Taxonomy" id="3054208"/>
    <lineage>
        <taxon>Bacteria</taxon>
        <taxon>Bacillati</taxon>
        <taxon>Bacillota</taxon>
        <taxon>Negativicutes</taxon>
        <taxon>Selenomonadales</taxon>
        <taxon>Selenomonadaceae</taxon>
        <taxon>Selenobaculum</taxon>
    </lineage>
</organism>
<keyword evidence="4" id="KW-0548">Nucleotidyltransferase</keyword>
<protein>
    <submittedName>
        <fullName evidence="4">Diguanylate cyclase</fullName>
        <ecNumber evidence="4">2.7.7.65</ecNumber>
    </submittedName>
</protein>
<dbReference type="GO" id="GO:0007165">
    <property type="term" value="P:signal transduction"/>
    <property type="evidence" value="ECO:0007669"/>
    <property type="project" value="InterPro"/>
</dbReference>
<dbReference type="RefSeq" id="WP_309320582.1">
    <property type="nucleotide sequence ID" value="NZ_CP120678.1"/>
</dbReference>
<dbReference type="AlphaFoldDB" id="A0A9Y2AGA1"/>
<dbReference type="InterPro" id="IPR043128">
    <property type="entry name" value="Rev_trsase/Diguanyl_cyclase"/>
</dbReference>
<dbReference type="PROSITE" id="PS50887">
    <property type="entry name" value="GGDEF"/>
    <property type="match status" value="1"/>
</dbReference>
<feature type="coiled-coil region" evidence="1">
    <location>
        <begin position="111"/>
        <end position="138"/>
    </location>
</feature>
<dbReference type="InterPro" id="IPR000160">
    <property type="entry name" value="GGDEF_dom"/>
</dbReference>
<evidence type="ECO:0000259" key="3">
    <source>
        <dbReference type="PROSITE" id="PS50887"/>
    </source>
</evidence>
<dbReference type="KEGG" id="sgbi:P3F81_02160"/>
<gene>
    <name evidence="4" type="ORF">P3F81_02160</name>
</gene>
<dbReference type="CDD" id="cd06225">
    <property type="entry name" value="HAMP"/>
    <property type="match status" value="1"/>
</dbReference>
<keyword evidence="1" id="KW-0175">Coiled coil</keyword>
<dbReference type="PROSITE" id="PS50885">
    <property type="entry name" value="HAMP"/>
    <property type="match status" value="1"/>
</dbReference>
<dbReference type="CDD" id="cd01949">
    <property type="entry name" value="GGDEF"/>
    <property type="match status" value="1"/>
</dbReference>
<evidence type="ECO:0000313" key="4">
    <source>
        <dbReference type="EMBL" id="WIW71155.1"/>
    </source>
</evidence>
<keyword evidence="5" id="KW-1185">Reference proteome</keyword>
<feature type="domain" description="GGDEF" evidence="3">
    <location>
        <begin position="279"/>
        <end position="405"/>
    </location>
</feature>
<dbReference type="Gene3D" id="3.30.70.270">
    <property type="match status" value="1"/>
</dbReference>
<dbReference type="InterPro" id="IPR050469">
    <property type="entry name" value="Diguanylate_Cyclase"/>
</dbReference>
<dbReference type="SUPFAM" id="SSF55073">
    <property type="entry name" value="Nucleotide cyclase"/>
    <property type="match status" value="1"/>
</dbReference>
<evidence type="ECO:0000313" key="5">
    <source>
        <dbReference type="Proteomes" id="UP001243623"/>
    </source>
</evidence>
<dbReference type="EC" id="2.7.7.65" evidence="4"/>
<evidence type="ECO:0000259" key="2">
    <source>
        <dbReference type="PROSITE" id="PS50885"/>
    </source>
</evidence>
<dbReference type="GO" id="GO:0016020">
    <property type="term" value="C:membrane"/>
    <property type="evidence" value="ECO:0007669"/>
    <property type="project" value="InterPro"/>
</dbReference>
<keyword evidence="4" id="KW-0808">Transferase</keyword>